<evidence type="ECO:0008006" key="4">
    <source>
        <dbReference type="Google" id="ProtNLM"/>
    </source>
</evidence>
<dbReference type="AlphaFoldDB" id="J6F174"/>
<sequence length="264" mass="29792">MSGLPQPQLHKDAKYIFLSDWTHADRQDGTITDRDSNDFLTDNYGMGVEGRKALNHDVLTGDKNFRDTFREMLGSVKIPFDECKKVLSENITLDPGFKNFYAYLRSQNIPFIIVSSGMQPTIYAVLEHLLGDDAKNIEIISNDVKYLDPEQKGTSWEIVWRHPESGFGHDKSRSIEPYRSLEHRPTIFFAGDGVSDLSAARHADLLFTKVGPSGESDLQKFCERENIPHVDFKDFSTVEAKVKEVVEGGKSCEQVIAESSTLKN</sequence>
<reference evidence="2 3" key="1">
    <citation type="journal article" date="2012" name="Eukaryot. Cell">
        <title>Draft genome sequence of CBS 2479, the standard type strain of Trichosporon asahii.</title>
        <authorList>
            <person name="Yang R.Y."/>
            <person name="Li H.T."/>
            <person name="Zhu H."/>
            <person name="Zhou G.P."/>
            <person name="Wang M."/>
            <person name="Wang L."/>
        </authorList>
    </citation>
    <scope>NUCLEOTIDE SEQUENCE [LARGE SCALE GENOMIC DNA]</scope>
    <source>
        <strain evidence="3">ATCC 90039 / CBS 2479 / JCM 2466 / KCTC 7840 / NCYC 2677 / UAMH 7654</strain>
    </source>
</reference>
<dbReference type="RefSeq" id="XP_014181863.1">
    <property type="nucleotide sequence ID" value="XM_014326388.1"/>
</dbReference>
<protein>
    <recommendedName>
        <fullName evidence="4">Phosphoserine phosphatase</fullName>
    </recommendedName>
</protein>
<dbReference type="GeneID" id="25991753"/>
<dbReference type="Gene3D" id="3.90.1470.20">
    <property type="match status" value="1"/>
</dbReference>
<comment type="caution">
    <text evidence="2">The sequence shown here is derived from an EMBL/GenBank/DDBJ whole genome shotgun (WGS) entry which is preliminary data.</text>
</comment>
<dbReference type="PANTHER" id="PTHR28181">
    <property type="entry name" value="UPF0655 PROTEIN YCR015C"/>
    <property type="match status" value="1"/>
</dbReference>
<name>J6F174_TRIAS</name>
<dbReference type="InterPro" id="IPR006384">
    <property type="entry name" value="HAD_hydro_PyrdxlP_Pase-like"/>
</dbReference>
<dbReference type="SUPFAM" id="SSF56784">
    <property type="entry name" value="HAD-like"/>
    <property type="match status" value="1"/>
</dbReference>
<dbReference type="NCBIfam" id="TIGR01489">
    <property type="entry name" value="DKMTPPase-SF"/>
    <property type="match status" value="1"/>
</dbReference>
<evidence type="ECO:0000256" key="1">
    <source>
        <dbReference type="ARBA" id="ARBA00022801"/>
    </source>
</evidence>
<organism evidence="2 3">
    <name type="scientific">Trichosporon asahii var. asahii (strain ATCC 90039 / CBS 2479 / JCM 2466 / KCTC 7840 / NBRC 103889/ NCYC 2677 / UAMH 7654)</name>
    <name type="common">Yeast</name>
    <dbReference type="NCBI Taxonomy" id="1186058"/>
    <lineage>
        <taxon>Eukaryota</taxon>
        <taxon>Fungi</taxon>
        <taxon>Dikarya</taxon>
        <taxon>Basidiomycota</taxon>
        <taxon>Agaricomycotina</taxon>
        <taxon>Tremellomycetes</taxon>
        <taxon>Trichosporonales</taxon>
        <taxon>Trichosporonaceae</taxon>
        <taxon>Trichosporon</taxon>
    </lineage>
</organism>
<dbReference type="OrthoDB" id="10014216at2759"/>
<evidence type="ECO:0000313" key="2">
    <source>
        <dbReference type="EMBL" id="EJT50689.1"/>
    </source>
</evidence>
<dbReference type="InterPro" id="IPR036412">
    <property type="entry name" value="HAD-like_sf"/>
</dbReference>
<dbReference type="EMBL" id="ALBS01000096">
    <property type="protein sequence ID" value="EJT50689.1"/>
    <property type="molecule type" value="Genomic_DNA"/>
</dbReference>
<accession>J6F174</accession>
<proteinExistence type="predicted"/>
<dbReference type="Proteomes" id="UP000002748">
    <property type="component" value="Unassembled WGS sequence"/>
</dbReference>
<dbReference type="InterPro" id="IPR023214">
    <property type="entry name" value="HAD_sf"/>
</dbReference>
<dbReference type="HOGENOM" id="CLU_058495_1_0_1"/>
<dbReference type="InterPro" id="IPR050849">
    <property type="entry name" value="HAD-like_hydrolase_phosphatase"/>
</dbReference>
<dbReference type="Gene3D" id="3.40.50.1000">
    <property type="entry name" value="HAD superfamily/HAD-like"/>
    <property type="match status" value="1"/>
</dbReference>
<dbReference type="Pfam" id="PF12710">
    <property type="entry name" value="HAD"/>
    <property type="match status" value="1"/>
</dbReference>
<dbReference type="GO" id="GO:0016791">
    <property type="term" value="F:phosphatase activity"/>
    <property type="evidence" value="ECO:0007669"/>
    <property type="project" value="InterPro"/>
</dbReference>
<dbReference type="KEGG" id="tasa:A1Q1_08241"/>
<dbReference type="NCBIfam" id="TIGR01488">
    <property type="entry name" value="HAD-SF-IB"/>
    <property type="match status" value="1"/>
</dbReference>
<evidence type="ECO:0000313" key="3">
    <source>
        <dbReference type="Proteomes" id="UP000002748"/>
    </source>
</evidence>
<dbReference type="VEuPathDB" id="FungiDB:A1Q1_08241"/>
<dbReference type="PANTHER" id="PTHR28181:SF2">
    <property type="entry name" value="PHOSPHORIC MONOESTER HYDROLASE"/>
    <property type="match status" value="1"/>
</dbReference>
<keyword evidence="1" id="KW-0378">Hydrolase</keyword>
<gene>
    <name evidence="2" type="ORF">A1Q1_08241</name>
</gene>